<dbReference type="Gene3D" id="1.10.3720.10">
    <property type="entry name" value="MetI-like"/>
    <property type="match status" value="1"/>
</dbReference>
<name>A0ABV7ZT92_9GAMM</name>
<comment type="caution">
    <text evidence="7">The sequence shown here is derived from an EMBL/GenBank/DDBJ whole genome shotgun (WGS) entry which is preliminary data.</text>
</comment>
<dbReference type="PANTHER" id="PTHR43879:SF1">
    <property type="entry name" value="GLUCOSE IMPORT SYSTEM PERMEASE PROTEIN GLCU"/>
    <property type="match status" value="1"/>
</dbReference>
<comment type="subcellular location">
    <subcellularLocation>
        <location evidence="1 5">Cell membrane</location>
        <topology evidence="1 5">Multi-pass membrane protein</topology>
    </subcellularLocation>
</comment>
<protein>
    <submittedName>
        <fullName evidence="7">Carbohydrate ABC transporter permease</fullName>
    </submittedName>
</protein>
<feature type="transmembrane region" description="Helical" evidence="5">
    <location>
        <begin position="88"/>
        <end position="109"/>
    </location>
</feature>
<evidence type="ECO:0000256" key="2">
    <source>
        <dbReference type="ARBA" id="ARBA00022692"/>
    </source>
</evidence>
<evidence type="ECO:0000256" key="1">
    <source>
        <dbReference type="ARBA" id="ARBA00004651"/>
    </source>
</evidence>
<feature type="transmembrane region" description="Helical" evidence="5">
    <location>
        <begin position="121"/>
        <end position="141"/>
    </location>
</feature>
<comment type="similarity">
    <text evidence="5">Belongs to the binding-protein-dependent transport system permease family.</text>
</comment>
<dbReference type="InterPro" id="IPR000515">
    <property type="entry name" value="MetI-like"/>
</dbReference>
<dbReference type="InterPro" id="IPR035906">
    <property type="entry name" value="MetI-like_sf"/>
</dbReference>
<feature type="transmembrane region" description="Helical" evidence="5">
    <location>
        <begin position="201"/>
        <end position="222"/>
    </location>
</feature>
<accession>A0ABV7ZT92</accession>
<evidence type="ECO:0000256" key="3">
    <source>
        <dbReference type="ARBA" id="ARBA00022989"/>
    </source>
</evidence>
<dbReference type="Pfam" id="PF00528">
    <property type="entry name" value="BPD_transp_1"/>
    <property type="match status" value="1"/>
</dbReference>
<evidence type="ECO:0000259" key="6">
    <source>
        <dbReference type="PROSITE" id="PS50928"/>
    </source>
</evidence>
<feature type="transmembrane region" description="Helical" evidence="5">
    <location>
        <begin position="21"/>
        <end position="41"/>
    </location>
</feature>
<keyword evidence="3 5" id="KW-1133">Transmembrane helix</keyword>
<keyword evidence="2 5" id="KW-0812">Transmembrane</keyword>
<reference evidence="8" key="1">
    <citation type="journal article" date="2019" name="Int. J. Syst. Evol. Microbiol.">
        <title>The Global Catalogue of Microorganisms (GCM) 10K type strain sequencing project: providing services to taxonomists for standard genome sequencing and annotation.</title>
        <authorList>
            <consortium name="The Broad Institute Genomics Platform"/>
            <consortium name="The Broad Institute Genome Sequencing Center for Infectious Disease"/>
            <person name="Wu L."/>
            <person name="Ma J."/>
        </authorList>
    </citation>
    <scope>NUCLEOTIDE SEQUENCE [LARGE SCALE GENOMIC DNA]</scope>
    <source>
        <strain evidence="8">IBRC 10765</strain>
    </source>
</reference>
<evidence type="ECO:0000313" key="8">
    <source>
        <dbReference type="Proteomes" id="UP001595617"/>
    </source>
</evidence>
<keyword evidence="4 5" id="KW-0472">Membrane</keyword>
<keyword evidence="8" id="KW-1185">Reference proteome</keyword>
<evidence type="ECO:0000256" key="4">
    <source>
        <dbReference type="ARBA" id="ARBA00023136"/>
    </source>
</evidence>
<dbReference type="SUPFAM" id="SSF161098">
    <property type="entry name" value="MetI-like"/>
    <property type="match status" value="1"/>
</dbReference>
<dbReference type="RefSeq" id="WP_380693197.1">
    <property type="nucleotide sequence ID" value="NZ_JBHRYR010000002.1"/>
</dbReference>
<evidence type="ECO:0000256" key="5">
    <source>
        <dbReference type="RuleBase" id="RU363032"/>
    </source>
</evidence>
<dbReference type="PROSITE" id="PS50928">
    <property type="entry name" value="ABC_TM1"/>
    <property type="match status" value="1"/>
</dbReference>
<feature type="transmembrane region" description="Helical" evidence="5">
    <location>
        <begin position="153"/>
        <end position="180"/>
    </location>
</feature>
<proteinExistence type="inferred from homology"/>
<dbReference type="Proteomes" id="UP001595617">
    <property type="component" value="Unassembled WGS sequence"/>
</dbReference>
<dbReference type="CDD" id="cd06261">
    <property type="entry name" value="TM_PBP2"/>
    <property type="match status" value="1"/>
</dbReference>
<evidence type="ECO:0000313" key="7">
    <source>
        <dbReference type="EMBL" id="MFC3851789.1"/>
    </source>
</evidence>
<dbReference type="EMBL" id="JBHRYR010000002">
    <property type="protein sequence ID" value="MFC3851789.1"/>
    <property type="molecule type" value="Genomic_DNA"/>
</dbReference>
<feature type="transmembrane region" description="Helical" evidence="5">
    <location>
        <begin position="264"/>
        <end position="286"/>
    </location>
</feature>
<gene>
    <name evidence="7" type="ORF">ACFOOG_02985</name>
</gene>
<feature type="domain" description="ABC transmembrane type-1" evidence="6">
    <location>
        <begin position="89"/>
        <end position="281"/>
    </location>
</feature>
<dbReference type="PANTHER" id="PTHR43879">
    <property type="entry name" value="ABC TRANSPORTER PERMEASE PROTEIN"/>
    <property type="match status" value="1"/>
</dbReference>
<sequence>MTNKTPKFTDKRYADITGRTILYAVLLIMALYYLIPLALMITTSFRSMDEIRLSQLIAWPETWTAEAWRLAWNEAQIGARSERGLKPYFINSILMVVPAVTISTIFGALNGYVLSFWKFKGANLFFGLLLFGCFLPFQAILLPQAMVLGKLGISGSIVGLVFTHVVYGVAFTTLFFRNYYVTLPGELIKAAQLDGAGFWRIFWRIILPLSTPILVVSVIWQFTQIWNDFLFGVAFSDPSSQPVTVGLNNLVNSSTGERRYNVDMAGAIIAALPTLAVYVIAGKYFVRGLTAGSVKG</sequence>
<keyword evidence="5" id="KW-0813">Transport</keyword>
<organism evidence="7 8">
    <name type="scientific">Saccharospirillum mangrovi</name>
    <dbReference type="NCBI Taxonomy" id="2161747"/>
    <lineage>
        <taxon>Bacteria</taxon>
        <taxon>Pseudomonadati</taxon>
        <taxon>Pseudomonadota</taxon>
        <taxon>Gammaproteobacteria</taxon>
        <taxon>Oceanospirillales</taxon>
        <taxon>Saccharospirillaceae</taxon>
        <taxon>Saccharospirillum</taxon>
    </lineage>
</organism>